<dbReference type="eggNOG" id="COG0038">
    <property type="taxonomic scope" value="Bacteria"/>
</dbReference>
<dbReference type="SUPFAM" id="SSF81340">
    <property type="entry name" value="Clc chloride channel"/>
    <property type="match status" value="1"/>
</dbReference>
<reference evidence="11 12" key="1">
    <citation type="submission" date="2014-03" db="EMBL/GenBank/DDBJ databases">
        <title>Genomics of Bifidobacteria.</title>
        <authorList>
            <person name="Ventura M."/>
            <person name="Milani C."/>
            <person name="Lugli G.A."/>
        </authorList>
    </citation>
    <scope>NUCLEOTIDE SEQUENCE [LARGE SCALE GENOMIC DNA]</scope>
    <source>
        <strain evidence="11 12">DSM 22767</strain>
    </source>
</reference>
<sequence>MCQYSRVRRLGFMALAVMVLGAVVGVSSGLLRLLLVLVERFMMGYAESPSASGPLVVPPLRRVVSVSVGCTVAAAVWWLLRTRTKKVPSVAQAVDGRTMPGWQTTVHVLLQIFIVGSGASIGREVAPREFGAMLGQRFAKVFRLTDHDRRLIVAVAAAAGLAGVYAAPLAGTFFAVEILLTDVTGQTVALALGTSAVSAWSAGLIGGRGVFYDMSGLGRAGLPPLSLSVFAVACGVFAGLMGTAFRAGSQWAGSHQPQGVSIVWMLPLAALATGVVAIWLPEVMGNGRSVAQHAFSVPGHASVAALLMLVGLLVAKIVLTLATIRSGASGGVLQPGISIGATLGAILGLAWAFMVPGSSVTACALVGAAALLAASQQAPLMAMCLVMELTQAPMAYFVPVGLAVALSMMVSKIVQIGFSQWRRRAVRKTDRTVV</sequence>
<dbReference type="PANTHER" id="PTHR43427">
    <property type="entry name" value="CHLORIDE CHANNEL PROTEIN CLC-E"/>
    <property type="match status" value="1"/>
</dbReference>
<feature type="transmembrane region" description="Helical" evidence="10">
    <location>
        <begin position="262"/>
        <end position="280"/>
    </location>
</feature>
<feature type="transmembrane region" description="Helical" evidence="10">
    <location>
        <begin position="336"/>
        <end position="355"/>
    </location>
</feature>
<evidence type="ECO:0000313" key="11">
    <source>
        <dbReference type="EMBL" id="KFI45472.1"/>
    </source>
</evidence>
<dbReference type="PRINTS" id="PR00762">
    <property type="entry name" value="CLCHANNEL"/>
</dbReference>
<dbReference type="Proteomes" id="UP000029096">
    <property type="component" value="Unassembled WGS sequence"/>
</dbReference>
<feature type="transmembrane region" description="Helical" evidence="10">
    <location>
        <begin position="63"/>
        <end position="80"/>
    </location>
</feature>
<keyword evidence="7" id="KW-0869">Chloride channel</keyword>
<evidence type="ECO:0000256" key="1">
    <source>
        <dbReference type="ARBA" id="ARBA00004141"/>
    </source>
</evidence>
<feature type="transmembrane region" description="Helical" evidence="10">
    <location>
        <begin position="151"/>
        <end position="176"/>
    </location>
</feature>
<dbReference type="GO" id="GO:0005254">
    <property type="term" value="F:chloride channel activity"/>
    <property type="evidence" value="ECO:0007669"/>
    <property type="project" value="UniProtKB-KW"/>
</dbReference>
<feature type="transmembrane region" description="Helical" evidence="10">
    <location>
        <begin position="301"/>
        <end position="324"/>
    </location>
</feature>
<comment type="caution">
    <text evidence="11">The sequence shown here is derived from an EMBL/GenBank/DDBJ whole genome shotgun (WGS) entry which is preliminary data.</text>
</comment>
<proteinExistence type="predicted"/>
<protein>
    <submittedName>
        <fullName evidence="11">Chloride channel family chloride transporter</fullName>
    </submittedName>
</protein>
<keyword evidence="12" id="KW-1185">Reference proteome</keyword>
<feature type="transmembrane region" description="Helical" evidence="10">
    <location>
        <begin position="12"/>
        <end position="35"/>
    </location>
</feature>
<keyword evidence="5" id="KW-0406">Ion transport</keyword>
<feature type="transmembrane region" description="Helical" evidence="10">
    <location>
        <begin position="362"/>
        <end position="382"/>
    </location>
</feature>
<dbReference type="RefSeq" id="WP_143242331.1">
    <property type="nucleotide sequence ID" value="NZ_JDUS01000005.1"/>
</dbReference>
<feature type="transmembrane region" description="Helical" evidence="10">
    <location>
        <begin position="222"/>
        <end position="242"/>
    </location>
</feature>
<keyword evidence="8" id="KW-0868">Chloride</keyword>
<evidence type="ECO:0000256" key="6">
    <source>
        <dbReference type="ARBA" id="ARBA00023136"/>
    </source>
</evidence>
<dbReference type="PANTHER" id="PTHR43427:SF6">
    <property type="entry name" value="CHLORIDE CHANNEL PROTEIN CLC-E"/>
    <property type="match status" value="1"/>
</dbReference>
<feature type="transmembrane region" description="Helical" evidence="10">
    <location>
        <begin position="188"/>
        <end position="210"/>
    </location>
</feature>
<dbReference type="EMBL" id="JGYP01000002">
    <property type="protein sequence ID" value="KFI45472.1"/>
    <property type="molecule type" value="Genomic_DNA"/>
</dbReference>
<evidence type="ECO:0000256" key="4">
    <source>
        <dbReference type="ARBA" id="ARBA00022989"/>
    </source>
</evidence>
<keyword evidence="9" id="KW-0407">Ion channel</keyword>
<evidence type="ECO:0000256" key="2">
    <source>
        <dbReference type="ARBA" id="ARBA00022448"/>
    </source>
</evidence>
<evidence type="ECO:0000256" key="10">
    <source>
        <dbReference type="SAM" id="Phobius"/>
    </source>
</evidence>
<keyword evidence="2" id="KW-0813">Transport</keyword>
<dbReference type="Gene3D" id="1.10.3080.10">
    <property type="entry name" value="Clc chloride channel"/>
    <property type="match status" value="1"/>
</dbReference>
<comment type="subcellular location">
    <subcellularLocation>
        <location evidence="1">Membrane</location>
        <topology evidence="1">Multi-pass membrane protein</topology>
    </subcellularLocation>
</comment>
<feature type="transmembrane region" description="Helical" evidence="10">
    <location>
        <begin position="394"/>
        <end position="414"/>
    </location>
</feature>
<dbReference type="STRING" id="1437606.BBOH_1119"/>
<dbReference type="InterPro" id="IPR001807">
    <property type="entry name" value="ClC"/>
</dbReference>
<evidence type="ECO:0000256" key="7">
    <source>
        <dbReference type="ARBA" id="ARBA00023173"/>
    </source>
</evidence>
<keyword evidence="6 10" id="KW-0472">Membrane</keyword>
<accession>A0A086ZG22</accession>
<dbReference type="GO" id="GO:0034707">
    <property type="term" value="C:chloride channel complex"/>
    <property type="evidence" value="ECO:0007669"/>
    <property type="project" value="UniProtKB-KW"/>
</dbReference>
<evidence type="ECO:0000256" key="8">
    <source>
        <dbReference type="ARBA" id="ARBA00023214"/>
    </source>
</evidence>
<dbReference type="Pfam" id="PF00654">
    <property type="entry name" value="Voltage_CLC"/>
    <property type="match status" value="1"/>
</dbReference>
<name>A0A086ZG22_9BIFI</name>
<evidence type="ECO:0000256" key="5">
    <source>
        <dbReference type="ARBA" id="ARBA00023065"/>
    </source>
</evidence>
<keyword evidence="3 10" id="KW-0812">Transmembrane</keyword>
<gene>
    <name evidence="11" type="ORF">BBOH_1119</name>
</gene>
<evidence type="ECO:0000256" key="9">
    <source>
        <dbReference type="ARBA" id="ARBA00023303"/>
    </source>
</evidence>
<organism evidence="11 12">
    <name type="scientific">Bifidobacterium bohemicum DSM 22767</name>
    <dbReference type="NCBI Taxonomy" id="1437606"/>
    <lineage>
        <taxon>Bacteria</taxon>
        <taxon>Bacillati</taxon>
        <taxon>Actinomycetota</taxon>
        <taxon>Actinomycetes</taxon>
        <taxon>Bifidobacteriales</taxon>
        <taxon>Bifidobacteriaceae</taxon>
        <taxon>Bifidobacterium</taxon>
    </lineage>
</organism>
<keyword evidence="4 10" id="KW-1133">Transmembrane helix</keyword>
<dbReference type="InterPro" id="IPR014743">
    <property type="entry name" value="Cl-channel_core"/>
</dbReference>
<evidence type="ECO:0000313" key="12">
    <source>
        <dbReference type="Proteomes" id="UP000029096"/>
    </source>
</evidence>
<dbReference type="InterPro" id="IPR050368">
    <property type="entry name" value="ClC-type_chloride_channel"/>
</dbReference>
<evidence type="ECO:0000256" key="3">
    <source>
        <dbReference type="ARBA" id="ARBA00022692"/>
    </source>
</evidence>
<dbReference type="AlphaFoldDB" id="A0A086ZG22"/>